<evidence type="ECO:0000256" key="1">
    <source>
        <dbReference type="SAM" id="MobiDB-lite"/>
    </source>
</evidence>
<feature type="region of interest" description="Disordered" evidence="1">
    <location>
        <begin position="191"/>
        <end position="218"/>
    </location>
</feature>
<feature type="compositionally biased region" description="Low complexity" evidence="1">
    <location>
        <begin position="242"/>
        <end position="252"/>
    </location>
</feature>
<feature type="region of interest" description="Disordered" evidence="1">
    <location>
        <begin position="232"/>
        <end position="256"/>
    </location>
</feature>
<gene>
    <name evidence="3" type="ORF">VitviT2T_016060</name>
</gene>
<dbReference type="SUPFAM" id="SSF46689">
    <property type="entry name" value="Homeodomain-like"/>
    <property type="match status" value="1"/>
</dbReference>
<dbReference type="Proteomes" id="UP001227230">
    <property type="component" value="Chromosome 10"/>
</dbReference>
<protein>
    <recommendedName>
        <fullName evidence="2">Thioredoxin domain-containing protein</fullName>
    </recommendedName>
</protein>
<dbReference type="CDD" id="cd02947">
    <property type="entry name" value="TRX_family"/>
    <property type="match status" value="1"/>
</dbReference>
<dbReference type="PANTHER" id="PTHR45663">
    <property type="entry name" value="GEO12009P1"/>
    <property type="match status" value="1"/>
</dbReference>
<accession>A0ABY9CQI0</accession>
<dbReference type="Gene3D" id="1.10.10.60">
    <property type="entry name" value="Homeodomain-like"/>
    <property type="match status" value="1"/>
</dbReference>
<dbReference type="EMBL" id="CP126657">
    <property type="protein sequence ID" value="WJZ97458.1"/>
    <property type="molecule type" value="Genomic_DNA"/>
</dbReference>
<feature type="region of interest" description="Disordered" evidence="1">
    <location>
        <begin position="316"/>
        <end position="354"/>
    </location>
</feature>
<organism evidence="3 4">
    <name type="scientific">Vitis vinifera</name>
    <name type="common">Grape</name>
    <dbReference type="NCBI Taxonomy" id="29760"/>
    <lineage>
        <taxon>Eukaryota</taxon>
        <taxon>Viridiplantae</taxon>
        <taxon>Streptophyta</taxon>
        <taxon>Embryophyta</taxon>
        <taxon>Tracheophyta</taxon>
        <taxon>Spermatophyta</taxon>
        <taxon>Magnoliopsida</taxon>
        <taxon>eudicotyledons</taxon>
        <taxon>Gunneridae</taxon>
        <taxon>Pentapetalae</taxon>
        <taxon>rosids</taxon>
        <taxon>Vitales</taxon>
        <taxon>Vitaceae</taxon>
        <taxon>Viteae</taxon>
        <taxon>Vitis</taxon>
    </lineage>
</organism>
<feature type="compositionally biased region" description="Pro residues" evidence="1">
    <location>
        <begin position="195"/>
        <end position="215"/>
    </location>
</feature>
<evidence type="ECO:0000313" key="3">
    <source>
        <dbReference type="EMBL" id="WJZ97458.1"/>
    </source>
</evidence>
<reference evidence="3 4" key="1">
    <citation type="journal article" date="2023" name="Hortic Res">
        <title>The complete reference genome for grapevine (Vitis vinifera L.) genetics and breeding.</title>
        <authorList>
            <person name="Shi X."/>
            <person name="Cao S."/>
            <person name="Wang X."/>
            <person name="Huang S."/>
            <person name="Wang Y."/>
            <person name="Liu Z."/>
            <person name="Liu W."/>
            <person name="Leng X."/>
            <person name="Peng Y."/>
            <person name="Wang N."/>
            <person name="Wang Y."/>
            <person name="Ma Z."/>
            <person name="Xu X."/>
            <person name="Zhang F."/>
            <person name="Xue H."/>
            <person name="Zhong H."/>
            <person name="Wang Y."/>
            <person name="Zhang K."/>
            <person name="Velt A."/>
            <person name="Avia K."/>
            <person name="Holtgrawe D."/>
            <person name="Grimplet J."/>
            <person name="Matus J.T."/>
            <person name="Ware D."/>
            <person name="Wu X."/>
            <person name="Wang H."/>
            <person name="Liu C."/>
            <person name="Fang Y."/>
            <person name="Rustenholz C."/>
            <person name="Cheng Z."/>
            <person name="Xiao H."/>
            <person name="Zhou Y."/>
        </authorList>
    </citation>
    <scope>NUCLEOTIDE SEQUENCE [LARGE SCALE GENOMIC DNA]</scope>
    <source>
        <strain evidence="4">cv. Pinot noir / PN40024</strain>
        <tissue evidence="3">Leaf</tissue>
    </source>
</reference>
<dbReference type="InterPro" id="IPR036249">
    <property type="entry name" value="Thioredoxin-like_sf"/>
</dbReference>
<feature type="domain" description="Thioredoxin" evidence="2">
    <location>
        <begin position="28"/>
        <end position="172"/>
    </location>
</feature>
<dbReference type="InterPro" id="IPR009057">
    <property type="entry name" value="Homeodomain-like_sf"/>
</dbReference>
<proteinExistence type="predicted"/>
<dbReference type="PROSITE" id="PS51352">
    <property type="entry name" value="THIOREDOXIN_2"/>
    <property type="match status" value="1"/>
</dbReference>
<dbReference type="NCBIfam" id="TIGR01565">
    <property type="entry name" value="homeo_ZF_HD"/>
    <property type="match status" value="1"/>
</dbReference>
<dbReference type="PRINTS" id="PR00421">
    <property type="entry name" value="THIOREDOXIN"/>
</dbReference>
<keyword evidence="4" id="KW-1185">Reference proteome</keyword>
<dbReference type="InterPro" id="IPR006455">
    <property type="entry name" value="Homeodomain_ZF_HD"/>
</dbReference>
<evidence type="ECO:0000313" key="4">
    <source>
        <dbReference type="Proteomes" id="UP001227230"/>
    </source>
</evidence>
<evidence type="ECO:0000259" key="2">
    <source>
        <dbReference type="PROSITE" id="PS51352"/>
    </source>
</evidence>
<dbReference type="InterPro" id="IPR013766">
    <property type="entry name" value="Thioredoxin_domain"/>
</dbReference>
<dbReference type="Gene3D" id="3.40.30.10">
    <property type="entry name" value="Glutaredoxin"/>
    <property type="match status" value="1"/>
</dbReference>
<sequence>METMVSNSMPISVSSLPPVRVVASPRKLEFSSFTPKTTLFGSRSQRKIGFRCSPVRRAAVTCGVVTEIKESQFSDVVLKADEPVLVEFVATWCGPCRLISPAMEAIAQEYGDRLTVVKIDHDANPRLIEEYKVYGLPTLILFKNGQEVPESRREGAITKGKLKDGWSDAKLQIIIHAKLLIVDLELQTHSQILPHQPPPPPPRPRSPNSPSPPPISSSYYPSAPHMLLALSAGISGPPENAPPISSSPASGANGRKRFRTKFSQGQKKKMFEFAERVGWKMQKRDEELVAEFCNEVGVDKGVLKVWMHNNKNTFGKRDVNGSRTSLDENNENNENTPHTMETIHHTPTHNHTNP</sequence>
<dbReference type="PANTHER" id="PTHR45663:SF22">
    <property type="entry name" value="THIOREDOXIN X, CHLOROPLASTIC"/>
    <property type="match status" value="1"/>
</dbReference>
<name>A0ABY9CQI0_VITVI</name>
<dbReference type="SUPFAM" id="SSF52833">
    <property type="entry name" value="Thioredoxin-like"/>
    <property type="match status" value="1"/>
</dbReference>
<dbReference type="Pfam" id="PF00085">
    <property type="entry name" value="Thioredoxin"/>
    <property type="match status" value="1"/>
</dbReference>